<dbReference type="EMBL" id="AP014836">
    <property type="protein sequence ID" value="BAW80256.1"/>
    <property type="molecule type" value="Genomic_DNA"/>
</dbReference>
<dbReference type="RefSeq" id="WP_096526821.1">
    <property type="nucleotide sequence ID" value="NZ_AP014836.1"/>
</dbReference>
<dbReference type="Proteomes" id="UP000243679">
    <property type="component" value="Chromosome"/>
</dbReference>
<sequence>MEAVNTWEAILLGLLVLFVILWSRPGIKAAFQHAEKIEQKDWRGFLLPIILVILFVVFLVVISMTLNNNPDYSQGLSL</sequence>
<protein>
    <submittedName>
        <fullName evidence="2">Hypothetical conserved protein</fullName>
    </submittedName>
</protein>
<accession>A0A1Q2SM96</accession>
<dbReference type="AlphaFoldDB" id="A0A1Q2SM96"/>
<feature type="transmembrane region" description="Helical" evidence="1">
    <location>
        <begin position="44"/>
        <end position="66"/>
    </location>
</feature>
<reference evidence="2 3" key="1">
    <citation type="journal article" date="2017" name="ISME J.">
        <title>An acid-tolerant ammonia-oxidizing ?-proteobacterium from soil.</title>
        <authorList>
            <person name="Hayatsu M."/>
            <person name="Tago K."/>
            <person name="Uchiyama I."/>
            <person name="Toyoda A."/>
            <person name="Wang Y."/>
            <person name="Shimomura Y."/>
            <person name="Okubo T."/>
            <person name="Kurisu F."/>
            <person name="Hirono Y."/>
            <person name="Nonaka K."/>
            <person name="Akiyama H."/>
            <person name="Itoh T."/>
            <person name="Takami H."/>
        </authorList>
    </citation>
    <scope>NUCLEOTIDE SEQUENCE [LARGE SCALE GENOMIC DNA]</scope>
    <source>
        <strain evidence="2 3">TAO100</strain>
    </source>
</reference>
<name>A0A1Q2SM96_9GAMM</name>
<keyword evidence="1" id="KW-0812">Transmembrane</keyword>
<organism evidence="2 3">
    <name type="scientific">Candidatus Nitrosoglobus terrae</name>
    <dbReference type="NCBI Taxonomy" id="1630141"/>
    <lineage>
        <taxon>Bacteria</taxon>
        <taxon>Pseudomonadati</taxon>
        <taxon>Pseudomonadota</taxon>
        <taxon>Gammaproteobacteria</taxon>
        <taxon>Chromatiales</taxon>
        <taxon>Chromatiaceae</taxon>
        <taxon>Candidatus Nitrosoglobus</taxon>
    </lineage>
</organism>
<evidence type="ECO:0000313" key="3">
    <source>
        <dbReference type="Proteomes" id="UP000243679"/>
    </source>
</evidence>
<evidence type="ECO:0000256" key="1">
    <source>
        <dbReference type="SAM" id="Phobius"/>
    </source>
</evidence>
<proteinExistence type="predicted"/>
<keyword evidence="1" id="KW-1133">Transmembrane helix</keyword>
<keyword evidence="3" id="KW-1185">Reference proteome</keyword>
<keyword evidence="1" id="KW-0472">Membrane</keyword>
<gene>
    <name evidence="2" type="ORF">TAO_0886</name>
</gene>
<feature type="transmembrane region" description="Helical" evidence="1">
    <location>
        <begin position="6"/>
        <end position="23"/>
    </location>
</feature>
<evidence type="ECO:0000313" key="2">
    <source>
        <dbReference type="EMBL" id="BAW80256.1"/>
    </source>
</evidence>
<dbReference type="KEGG" id="ntt:TAO_0886"/>